<feature type="coiled-coil region" evidence="4">
    <location>
        <begin position="40"/>
        <end position="67"/>
    </location>
</feature>
<evidence type="ECO:0000256" key="3">
    <source>
        <dbReference type="ARBA" id="ARBA00023242"/>
    </source>
</evidence>
<proteinExistence type="predicted"/>
<comment type="subcellular location">
    <subcellularLocation>
        <location evidence="1">Nucleus</location>
    </subcellularLocation>
</comment>
<evidence type="ECO:0000313" key="8">
    <source>
        <dbReference type="Proteomes" id="UP000250266"/>
    </source>
</evidence>
<dbReference type="InterPro" id="IPR036864">
    <property type="entry name" value="Zn2-C6_fun-type_DNA-bd_sf"/>
</dbReference>
<evidence type="ECO:0000313" key="7">
    <source>
        <dbReference type="EMBL" id="OCK74401.1"/>
    </source>
</evidence>
<dbReference type="Pfam" id="PF04082">
    <property type="entry name" value="Fungal_trans"/>
    <property type="match status" value="1"/>
</dbReference>
<evidence type="ECO:0000259" key="6">
    <source>
        <dbReference type="PROSITE" id="PS50048"/>
    </source>
</evidence>
<dbReference type="EMBL" id="KV745487">
    <property type="protein sequence ID" value="OCK74401.1"/>
    <property type="molecule type" value="Genomic_DNA"/>
</dbReference>
<keyword evidence="8" id="KW-1185">Reference proteome</keyword>
<protein>
    <recommendedName>
        <fullName evidence="6">Zn(2)-C6 fungal-type domain-containing protein</fullName>
    </recommendedName>
</protein>
<dbReference type="InterPro" id="IPR050613">
    <property type="entry name" value="Sec_Metabolite_Reg"/>
</dbReference>
<dbReference type="CDD" id="cd12148">
    <property type="entry name" value="fungal_TF_MHR"/>
    <property type="match status" value="1"/>
</dbReference>
<dbReference type="GO" id="GO:0003677">
    <property type="term" value="F:DNA binding"/>
    <property type="evidence" value="ECO:0007669"/>
    <property type="project" value="InterPro"/>
</dbReference>
<dbReference type="GO" id="GO:0006351">
    <property type="term" value="P:DNA-templated transcription"/>
    <property type="evidence" value="ECO:0007669"/>
    <property type="project" value="InterPro"/>
</dbReference>
<name>A0A8E2DZ27_9PEZI</name>
<dbReference type="GO" id="GO:0008270">
    <property type="term" value="F:zinc ion binding"/>
    <property type="evidence" value="ECO:0007669"/>
    <property type="project" value="InterPro"/>
</dbReference>
<sequence length="694" mass="78397">MSPSAPSPSSQPSKPQRVLACVRCQQRKIKCDRRFPCANCNTTRAQCRELLERLRKYEDLLRQNNIKFEPLHKDPAAEKQSPNTQGGNESDDQEPEAMGTDRSSPSTTVKSERVYEAKSFWHAIYSEFRDPDNDSDSSHDNVREVVVKTGWVQLFGDNDHLLFGTPNTNVDLSTLHPEPVQIFRLWQIYLDNVNPLLKVTHTPSLQGRIIEAASNVTNISPTLEALMFSIYCMAILSLVVDDCQDIFGFSKEDLLTRFRFGSQQALLNCGFLRSGDRDCLTALYLYLISVRPSTVPQSLSAMLGVAIRIAQRMGIHSESALDKCTALEAELRRRLWWSLVLFDTRISEMADHKTATLAPTWDCRIPLNVNDSDLRPEMKEPPAVQGKSTDTLFAVVRSELGEFVRHTMFHLDFTSPALKPIFKTVQHGLNLEVAGLVTLEKMIEDKYLKFCDPENPLHFMTIWWTRAYLAKCRLLEHHSRYSNSLVHQSDAQRDAAISHALHMLECDTKLMTSPLTKRFLWLIHLHFPFPAYIQIVQDLRRRPGSQQAEQAWEVMSDNYEAQFVFLCEDSESPFFKIFTKIVLLAWEAREAAFSQLGEPLMPPKIVSSIRHRVAQIAQNAQIADAQQPNGVMGIGMNNFPVSMAMGSGSHGLLNNMGGQGGYGALLDVDVNNLDWAAMDWGFEGVHPGVWDAGL</sequence>
<dbReference type="GO" id="GO:0005634">
    <property type="term" value="C:nucleus"/>
    <property type="evidence" value="ECO:0007669"/>
    <property type="project" value="UniProtKB-SubCell"/>
</dbReference>
<dbReference type="CDD" id="cd00067">
    <property type="entry name" value="GAL4"/>
    <property type="match status" value="1"/>
</dbReference>
<dbReference type="OrthoDB" id="2269373at2759"/>
<dbReference type="Proteomes" id="UP000250266">
    <property type="component" value="Unassembled WGS sequence"/>
</dbReference>
<dbReference type="PANTHER" id="PTHR31001:SF45">
    <property type="entry name" value="ZN(II)2CYS6 TRANSCRIPTION FACTOR (EUROFUNG)"/>
    <property type="match status" value="1"/>
</dbReference>
<dbReference type="PANTHER" id="PTHR31001">
    <property type="entry name" value="UNCHARACTERIZED TRANSCRIPTIONAL REGULATORY PROTEIN"/>
    <property type="match status" value="1"/>
</dbReference>
<dbReference type="SUPFAM" id="SSF57701">
    <property type="entry name" value="Zn2/Cys6 DNA-binding domain"/>
    <property type="match status" value="1"/>
</dbReference>
<accession>A0A8E2DZ27</accession>
<dbReference type="SMART" id="SM00906">
    <property type="entry name" value="Fungal_trans"/>
    <property type="match status" value="1"/>
</dbReference>
<dbReference type="Pfam" id="PF00172">
    <property type="entry name" value="Zn_clus"/>
    <property type="match status" value="1"/>
</dbReference>
<keyword evidence="2" id="KW-0479">Metal-binding</keyword>
<reference evidence="7 8" key="1">
    <citation type="journal article" date="2016" name="Nat. Commun.">
        <title>Ectomycorrhizal ecology is imprinted in the genome of the dominant symbiotic fungus Cenococcum geophilum.</title>
        <authorList>
            <consortium name="DOE Joint Genome Institute"/>
            <person name="Peter M."/>
            <person name="Kohler A."/>
            <person name="Ohm R.A."/>
            <person name="Kuo A."/>
            <person name="Krutzmann J."/>
            <person name="Morin E."/>
            <person name="Arend M."/>
            <person name="Barry K.W."/>
            <person name="Binder M."/>
            <person name="Choi C."/>
            <person name="Clum A."/>
            <person name="Copeland A."/>
            <person name="Grisel N."/>
            <person name="Haridas S."/>
            <person name="Kipfer T."/>
            <person name="LaButti K."/>
            <person name="Lindquist E."/>
            <person name="Lipzen A."/>
            <person name="Maire R."/>
            <person name="Meier B."/>
            <person name="Mihaltcheva S."/>
            <person name="Molinier V."/>
            <person name="Murat C."/>
            <person name="Poggeler S."/>
            <person name="Quandt C.A."/>
            <person name="Sperisen C."/>
            <person name="Tritt A."/>
            <person name="Tisserant E."/>
            <person name="Crous P.W."/>
            <person name="Henrissat B."/>
            <person name="Nehls U."/>
            <person name="Egli S."/>
            <person name="Spatafora J.W."/>
            <person name="Grigoriev I.V."/>
            <person name="Martin F.M."/>
        </authorList>
    </citation>
    <scope>NUCLEOTIDE SEQUENCE [LARGE SCALE GENOMIC DNA]</scope>
    <source>
        <strain evidence="7 8">CBS 459.81</strain>
    </source>
</reference>
<dbReference type="InterPro" id="IPR001138">
    <property type="entry name" value="Zn2Cys6_DnaBD"/>
</dbReference>
<dbReference type="AlphaFoldDB" id="A0A8E2DZ27"/>
<dbReference type="Gene3D" id="4.10.240.10">
    <property type="entry name" value="Zn(2)-C6 fungal-type DNA-binding domain"/>
    <property type="match status" value="1"/>
</dbReference>
<dbReference type="SMART" id="SM00066">
    <property type="entry name" value="GAL4"/>
    <property type="match status" value="1"/>
</dbReference>
<evidence type="ECO:0000256" key="2">
    <source>
        <dbReference type="ARBA" id="ARBA00022723"/>
    </source>
</evidence>
<feature type="domain" description="Zn(2)-C6 fungal-type" evidence="6">
    <location>
        <begin position="20"/>
        <end position="49"/>
    </location>
</feature>
<feature type="region of interest" description="Disordered" evidence="5">
    <location>
        <begin position="68"/>
        <end position="111"/>
    </location>
</feature>
<dbReference type="GO" id="GO:0000981">
    <property type="term" value="F:DNA-binding transcription factor activity, RNA polymerase II-specific"/>
    <property type="evidence" value="ECO:0007669"/>
    <property type="project" value="InterPro"/>
</dbReference>
<gene>
    <name evidence="7" type="ORF">K432DRAFT_437983</name>
</gene>
<organism evidence="7 8">
    <name type="scientific">Lepidopterella palustris CBS 459.81</name>
    <dbReference type="NCBI Taxonomy" id="1314670"/>
    <lineage>
        <taxon>Eukaryota</taxon>
        <taxon>Fungi</taxon>
        <taxon>Dikarya</taxon>
        <taxon>Ascomycota</taxon>
        <taxon>Pezizomycotina</taxon>
        <taxon>Dothideomycetes</taxon>
        <taxon>Pleosporomycetidae</taxon>
        <taxon>Mytilinidiales</taxon>
        <taxon>Argynnaceae</taxon>
        <taxon>Lepidopterella</taxon>
    </lineage>
</organism>
<dbReference type="PROSITE" id="PS50048">
    <property type="entry name" value="ZN2_CY6_FUNGAL_2"/>
    <property type="match status" value="1"/>
</dbReference>
<keyword evidence="3" id="KW-0539">Nucleus</keyword>
<evidence type="ECO:0000256" key="1">
    <source>
        <dbReference type="ARBA" id="ARBA00004123"/>
    </source>
</evidence>
<dbReference type="InterPro" id="IPR007219">
    <property type="entry name" value="XnlR_reg_dom"/>
</dbReference>
<evidence type="ECO:0000256" key="5">
    <source>
        <dbReference type="SAM" id="MobiDB-lite"/>
    </source>
</evidence>
<keyword evidence="4" id="KW-0175">Coiled coil</keyword>
<evidence type="ECO:0000256" key="4">
    <source>
        <dbReference type="SAM" id="Coils"/>
    </source>
</evidence>